<keyword evidence="3" id="KW-1185">Reference proteome</keyword>
<protein>
    <submittedName>
        <fullName evidence="2">Conjugal transfer protein</fullName>
    </submittedName>
</protein>
<sequence>MKKIILLFILLTIYSGKSSAQGMPVYDNTNFLALAQSLIESTKQTSELFKTVKFLKEQKERIEQVSNIVKQLQVVREIIDNNQRLYETVQQDLREILNSPYIRADEVDQISESFNSLIGNALLDLEFSRDLLTSNFLNMTDAERLAILEAQRLRSREMIHEIELKKRRYRAIIEFREIKESINNRVSNY</sequence>
<dbReference type="RefSeq" id="WP_241552169.1">
    <property type="nucleotide sequence ID" value="NZ_JANCNS010000003.1"/>
</dbReference>
<evidence type="ECO:0000313" key="2">
    <source>
        <dbReference type="EMBL" id="MCP9201303.1"/>
    </source>
</evidence>
<comment type="caution">
    <text evidence="2">The sequence shown here is derived from an EMBL/GenBank/DDBJ whole genome shotgun (WGS) entry which is preliminary data.</text>
</comment>
<keyword evidence="1" id="KW-0732">Signal</keyword>
<organism evidence="2 3">
    <name type="scientific">Christiangramia oceanisediminis</name>
    <dbReference type="NCBI Taxonomy" id="2920386"/>
    <lineage>
        <taxon>Bacteria</taxon>
        <taxon>Pseudomonadati</taxon>
        <taxon>Bacteroidota</taxon>
        <taxon>Flavobacteriia</taxon>
        <taxon>Flavobacteriales</taxon>
        <taxon>Flavobacteriaceae</taxon>
        <taxon>Christiangramia</taxon>
    </lineage>
</organism>
<evidence type="ECO:0000256" key="1">
    <source>
        <dbReference type="SAM" id="SignalP"/>
    </source>
</evidence>
<dbReference type="EMBL" id="JANCNS010000003">
    <property type="protein sequence ID" value="MCP9201303.1"/>
    <property type="molecule type" value="Genomic_DNA"/>
</dbReference>
<name>A0A9X2KZM6_9FLAO</name>
<evidence type="ECO:0000313" key="3">
    <source>
        <dbReference type="Proteomes" id="UP001155280"/>
    </source>
</evidence>
<dbReference type="AlphaFoldDB" id="A0A9X2KZM6"/>
<feature type="signal peptide" evidence="1">
    <location>
        <begin position="1"/>
        <end position="20"/>
    </location>
</feature>
<accession>A0A9X2KZM6</accession>
<proteinExistence type="predicted"/>
<dbReference type="Proteomes" id="UP001155280">
    <property type="component" value="Unassembled WGS sequence"/>
</dbReference>
<reference evidence="2" key="1">
    <citation type="submission" date="2022-07" db="EMBL/GenBank/DDBJ databases">
        <title>Gramela sediminis sp. nov., isolated from deep-sea sediment of the Indian Ocean.</title>
        <authorList>
            <person name="Shi H."/>
        </authorList>
    </citation>
    <scope>NUCLEOTIDE SEQUENCE</scope>
    <source>
        <strain evidence="2">GC03-9</strain>
    </source>
</reference>
<gene>
    <name evidence="2" type="ORF">MKO06_15445</name>
</gene>
<feature type="chain" id="PRO_5040803660" evidence="1">
    <location>
        <begin position="21"/>
        <end position="189"/>
    </location>
</feature>